<evidence type="ECO:0000256" key="4">
    <source>
        <dbReference type="ARBA" id="ARBA00023136"/>
    </source>
</evidence>
<sequence>MTSISGRVYRIVSAGSFLAGFLLVTAYHVRAETSATASNALNFFERLLQFPQGMTTIDLLLLGISVTAAFEGLDHIAKNWGVWWKSKQIPVRGKHLDYFTARDVIYIGFSKANTAPFTYFYLSFAARRCPWKLTEVSATNTLLALIALFIAFDFVYTLLHWALHVPRIYGYIHKHHHHQKAPSRAAVDAINVHPIEYILGEYNHLLALWFCQSFVVPVHGITSVVFLGIGGMLAALNHTRHDIVISFMGVTIYDSKVHDVHHRIPQSNYGQYTMFWDKVFGTFRDYNPKDRVNPEAQLDPKTGKSIEATKKEYSQRLIRPEEQWPTYKKETTQFHNGFKVVKLKE</sequence>
<evidence type="ECO:0000256" key="2">
    <source>
        <dbReference type="ARBA" id="ARBA00022692"/>
    </source>
</evidence>
<dbReference type="GO" id="GO:0008610">
    <property type="term" value="P:lipid biosynthetic process"/>
    <property type="evidence" value="ECO:0007669"/>
    <property type="project" value="InterPro"/>
</dbReference>
<reference evidence="7 8" key="1">
    <citation type="journal article" date="2015" name="Plant Cell">
        <title>Oil accumulation by the oleaginous diatom Fistulifera solaris as revealed by the genome and transcriptome.</title>
        <authorList>
            <person name="Tanaka T."/>
            <person name="Maeda Y."/>
            <person name="Veluchamy A."/>
            <person name="Tanaka M."/>
            <person name="Abida H."/>
            <person name="Marechal E."/>
            <person name="Bowler C."/>
            <person name="Muto M."/>
            <person name="Sunaga Y."/>
            <person name="Tanaka M."/>
            <person name="Yoshino T."/>
            <person name="Taniguchi T."/>
            <person name="Fukuda Y."/>
            <person name="Nemoto M."/>
            <person name="Matsumoto M."/>
            <person name="Wong P.S."/>
            <person name="Aburatani S."/>
            <person name="Fujibuchi W."/>
        </authorList>
    </citation>
    <scope>NUCLEOTIDE SEQUENCE [LARGE SCALE GENOMIC DNA]</scope>
    <source>
        <strain evidence="7 8">JPCC DA0580</strain>
    </source>
</reference>
<evidence type="ECO:0000259" key="6">
    <source>
        <dbReference type="Pfam" id="PF04116"/>
    </source>
</evidence>
<dbReference type="InParanoid" id="A0A1Z5K8E5"/>
<feature type="transmembrane region" description="Helical" evidence="5">
    <location>
        <begin position="142"/>
        <end position="163"/>
    </location>
</feature>
<evidence type="ECO:0000256" key="1">
    <source>
        <dbReference type="ARBA" id="ARBA00004370"/>
    </source>
</evidence>
<evidence type="ECO:0000256" key="5">
    <source>
        <dbReference type="SAM" id="Phobius"/>
    </source>
</evidence>
<keyword evidence="3 5" id="KW-1133">Transmembrane helix</keyword>
<feature type="transmembrane region" description="Helical" evidence="5">
    <location>
        <begin position="214"/>
        <end position="236"/>
    </location>
</feature>
<dbReference type="GO" id="GO:0016491">
    <property type="term" value="F:oxidoreductase activity"/>
    <property type="evidence" value="ECO:0007669"/>
    <property type="project" value="InterPro"/>
</dbReference>
<dbReference type="OrthoDB" id="37258at2759"/>
<evidence type="ECO:0000313" key="7">
    <source>
        <dbReference type="EMBL" id="GAX22494.1"/>
    </source>
</evidence>
<keyword evidence="4 5" id="KW-0472">Membrane</keyword>
<keyword evidence="8" id="KW-1185">Reference proteome</keyword>
<dbReference type="GO" id="GO:0005506">
    <property type="term" value="F:iron ion binding"/>
    <property type="evidence" value="ECO:0007669"/>
    <property type="project" value="InterPro"/>
</dbReference>
<dbReference type="EMBL" id="BDSP01000184">
    <property type="protein sequence ID" value="GAX22494.1"/>
    <property type="molecule type" value="Genomic_DNA"/>
</dbReference>
<dbReference type="Proteomes" id="UP000198406">
    <property type="component" value="Unassembled WGS sequence"/>
</dbReference>
<dbReference type="AlphaFoldDB" id="A0A1Z5K8E5"/>
<accession>A0A1Z5K8E5</accession>
<keyword evidence="2 5" id="KW-0812">Transmembrane</keyword>
<organism evidence="7 8">
    <name type="scientific">Fistulifera solaris</name>
    <name type="common">Oleaginous diatom</name>
    <dbReference type="NCBI Taxonomy" id="1519565"/>
    <lineage>
        <taxon>Eukaryota</taxon>
        <taxon>Sar</taxon>
        <taxon>Stramenopiles</taxon>
        <taxon>Ochrophyta</taxon>
        <taxon>Bacillariophyta</taxon>
        <taxon>Bacillariophyceae</taxon>
        <taxon>Bacillariophycidae</taxon>
        <taxon>Naviculales</taxon>
        <taxon>Naviculaceae</taxon>
        <taxon>Fistulifera</taxon>
    </lineage>
</organism>
<dbReference type="InterPro" id="IPR050307">
    <property type="entry name" value="Sterol_Desaturase_Related"/>
</dbReference>
<comment type="subcellular location">
    <subcellularLocation>
        <location evidence="1">Membrane</location>
    </subcellularLocation>
</comment>
<evidence type="ECO:0000256" key="3">
    <source>
        <dbReference type="ARBA" id="ARBA00022989"/>
    </source>
</evidence>
<comment type="caution">
    <text evidence="7">The sequence shown here is derived from an EMBL/GenBank/DDBJ whole genome shotgun (WGS) entry which is preliminary data.</text>
</comment>
<dbReference type="PANTHER" id="PTHR11863">
    <property type="entry name" value="STEROL DESATURASE"/>
    <property type="match status" value="1"/>
</dbReference>
<protein>
    <recommendedName>
        <fullName evidence="6">Fatty acid hydroxylase domain-containing protein</fullName>
    </recommendedName>
</protein>
<proteinExistence type="predicted"/>
<dbReference type="Pfam" id="PF04116">
    <property type="entry name" value="FA_hydroxylase"/>
    <property type="match status" value="1"/>
</dbReference>
<dbReference type="GO" id="GO:0016020">
    <property type="term" value="C:membrane"/>
    <property type="evidence" value="ECO:0007669"/>
    <property type="project" value="UniProtKB-SubCell"/>
</dbReference>
<dbReference type="InterPro" id="IPR006694">
    <property type="entry name" value="Fatty_acid_hydroxylase"/>
</dbReference>
<evidence type="ECO:0000313" key="8">
    <source>
        <dbReference type="Proteomes" id="UP000198406"/>
    </source>
</evidence>
<gene>
    <name evidence="7" type="ORF">FisN_14Hh114</name>
</gene>
<feature type="domain" description="Fatty acid hydroxylase" evidence="6">
    <location>
        <begin position="146"/>
        <end position="282"/>
    </location>
</feature>
<name>A0A1Z5K8E5_FISSO</name>